<name>A0A645JCL6_9ZZZZ</name>
<organism evidence="1">
    <name type="scientific">bioreactor metagenome</name>
    <dbReference type="NCBI Taxonomy" id="1076179"/>
    <lineage>
        <taxon>unclassified sequences</taxon>
        <taxon>metagenomes</taxon>
        <taxon>ecological metagenomes</taxon>
    </lineage>
</organism>
<protein>
    <submittedName>
        <fullName evidence="1">Uncharacterized protein</fullName>
    </submittedName>
</protein>
<evidence type="ECO:0000313" key="1">
    <source>
        <dbReference type="EMBL" id="MPN60489.1"/>
    </source>
</evidence>
<dbReference type="EMBL" id="VSSQ01135828">
    <property type="protein sequence ID" value="MPN60489.1"/>
    <property type="molecule type" value="Genomic_DNA"/>
</dbReference>
<gene>
    <name evidence="1" type="ORF">SDC9_208217</name>
</gene>
<comment type="caution">
    <text evidence="1">The sequence shown here is derived from an EMBL/GenBank/DDBJ whole genome shotgun (WGS) entry which is preliminary data.</text>
</comment>
<proteinExistence type="predicted"/>
<dbReference type="AlphaFoldDB" id="A0A645JCL6"/>
<accession>A0A645JCL6</accession>
<reference evidence="1" key="1">
    <citation type="submission" date="2019-08" db="EMBL/GenBank/DDBJ databases">
        <authorList>
            <person name="Kucharzyk K."/>
            <person name="Murdoch R.W."/>
            <person name="Higgins S."/>
            <person name="Loffler F."/>
        </authorList>
    </citation>
    <scope>NUCLEOTIDE SEQUENCE</scope>
</reference>
<sequence>MEKKQYVCPKCSNTSYESDNFKLQVETLPKYLISKIKNL</sequence>